<proteinExistence type="predicted"/>
<dbReference type="InterPro" id="IPR029044">
    <property type="entry name" value="Nucleotide-diphossugar_trans"/>
</dbReference>
<dbReference type="EMBL" id="SUYC01000008">
    <property type="protein sequence ID" value="MBE6270973.1"/>
    <property type="molecule type" value="Genomic_DNA"/>
</dbReference>
<dbReference type="SUPFAM" id="SSF53448">
    <property type="entry name" value="Nucleotide-diphospho-sugar transferases"/>
    <property type="match status" value="1"/>
</dbReference>
<dbReference type="Pfam" id="PF00535">
    <property type="entry name" value="Glycos_transf_2"/>
    <property type="match status" value="1"/>
</dbReference>
<dbReference type="InterPro" id="IPR001173">
    <property type="entry name" value="Glyco_trans_2-like"/>
</dbReference>
<organism evidence="2 3">
    <name type="scientific">Xylanibacter ruminicola</name>
    <name type="common">Prevotella ruminicola</name>
    <dbReference type="NCBI Taxonomy" id="839"/>
    <lineage>
        <taxon>Bacteria</taxon>
        <taxon>Pseudomonadati</taxon>
        <taxon>Bacteroidota</taxon>
        <taxon>Bacteroidia</taxon>
        <taxon>Bacteroidales</taxon>
        <taxon>Prevotellaceae</taxon>
        <taxon>Xylanibacter</taxon>
    </lineage>
</organism>
<dbReference type="PANTHER" id="PTHR22916">
    <property type="entry name" value="GLYCOSYLTRANSFERASE"/>
    <property type="match status" value="1"/>
</dbReference>
<protein>
    <submittedName>
        <fullName evidence="2">Glycosyltransferase</fullName>
    </submittedName>
</protein>
<dbReference type="PANTHER" id="PTHR22916:SF3">
    <property type="entry name" value="UDP-GLCNAC:BETAGAL BETA-1,3-N-ACETYLGLUCOSAMINYLTRANSFERASE-LIKE PROTEIN 1"/>
    <property type="match status" value="1"/>
</dbReference>
<evidence type="ECO:0000313" key="2">
    <source>
        <dbReference type="EMBL" id="MBE6270973.1"/>
    </source>
</evidence>
<evidence type="ECO:0000313" key="3">
    <source>
        <dbReference type="Proteomes" id="UP000806522"/>
    </source>
</evidence>
<gene>
    <name evidence="2" type="ORF">E7101_08485</name>
</gene>
<dbReference type="GO" id="GO:0016758">
    <property type="term" value="F:hexosyltransferase activity"/>
    <property type="evidence" value="ECO:0007669"/>
    <property type="project" value="UniProtKB-ARBA"/>
</dbReference>
<dbReference type="Proteomes" id="UP000806522">
    <property type="component" value="Unassembled WGS sequence"/>
</dbReference>
<comment type="caution">
    <text evidence="2">The sequence shown here is derived from an EMBL/GenBank/DDBJ whole genome shotgun (WGS) entry which is preliminary data.</text>
</comment>
<sequence>MNKPLVSVVVISYNSSKTIEETLDSIKAQTYDNIELIVSDDHSVDNTCDVVDKWLQNNSDGFVKALLVSSEKNSGPAGNANRGISNGKGAWIKLIAADDALLPNCIEDNVEFIKNNPEAQIVFSRVFPLGDGKLPIDDDYYLHFWSLSKKRQYFMLLMNNCLYAASAFIKRDTWKSMGQFDETIPFIEDWPFWIKAMRCGTSLNFLNRQTVLYRVHDSLSLTATPSANYLKSLAYVKQSTYQYQLEISPLFRFYCYVNERYSNKILRIILLLFNPYYWYMKHVLSPSKF</sequence>
<dbReference type="AlphaFoldDB" id="A0A9D5P528"/>
<reference evidence="2" key="1">
    <citation type="submission" date="2019-04" db="EMBL/GenBank/DDBJ databases">
        <title>Evolution of Biomass-Degrading Anaerobic Consortia Revealed by Metagenomics.</title>
        <authorList>
            <person name="Peng X."/>
        </authorList>
    </citation>
    <scope>NUCLEOTIDE SEQUENCE</scope>
    <source>
        <strain evidence="2">SIG140</strain>
    </source>
</reference>
<dbReference type="Gene3D" id="3.90.550.10">
    <property type="entry name" value="Spore Coat Polysaccharide Biosynthesis Protein SpsA, Chain A"/>
    <property type="match status" value="1"/>
</dbReference>
<feature type="domain" description="Glycosyltransferase 2-like" evidence="1">
    <location>
        <begin position="7"/>
        <end position="139"/>
    </location>
</feature>
<evidence type="ECO:0000259" key="1">
    <source>
        <dbReference type="Pfam" id="PF00535"/>
    </source>
</evidence>
<accession>A0A9D5P528</accession>
<name>A0A9D5P528_XYLRU</name>